<dbReference type="OrthoDB" id="5954308at2759"/>
<comment type="similarity">
    <text evidence="6">Belongs to the anthrone oxygenase family.</text>
</comment>
<keyword evidence="3 7" id="KW-1133">Transmembrane helix</keyword>
<evidence type="ECO:0000256" key="6">
    <source>
        <dbReference type="ARBA" id="ARBA00034313"/>
    </source>
</evidence>
<evidence type="ECO:0008006" key="10">
    <source>
        <dbReference type="Google" id="ProtNLM"/>
    </source>
</evidence>
<name>A0A1R3RGI0_ASPC5</name>
<dbReference type="STRING" id="602072.A0A1R3RGI0"/>
<evidence type="ECO:0000313" key="9">
    <source>
        <dbReference type="Proteomes" id="UP000188318"/>
    </source>
</evidence>
<evidence type="ECO:0000256" key="4">
    <source>
        <dbReference type="ARBA" id="ARBA00023033"/>
    </source>
</evidence>
<feature type="transmembrane region" description="Helical" evidence="7">
    <location>
        <begin position="99"/>
        <end position="118"/>
    </location>
</feature>
<evidence type="ECO:0000256" key="3">
    <source>
        <dbReference type="ARBA" id="ARBA00022989"/>
    </source>
</evidence>
<keyword evidence="4" id="KW-0503">Monooxygenase</keyword>
<keyword evidence="2 7" id="KW-0812">Transmembrane</keyword>
<dbReference type="AlphaFoldDB" id="A0A1R3RGI0"/>
<evidence type="ECO:0000256" key="2">
    <source>
        <dbReference type="ARBA" id="ARBA00022692"/>
    </source>
</evidence>
<dbReference type="Proteomes" id="UP000188318">
    <property type="component" value="Unassembled WGS sequence"/>
</dbReference>
<dbReference type="PANTHER" id="PTHR35042:SF1">
    <property type="entry name" value="DUF1772-DOMAIN-CONTAINING PROTEIN"/>
    <property type="match status" value="1"/>
</dbReference>
<dbReference type="InterPro" id="IPR013901">
    <property type="entry name" value="Anthrone_oxy"/>
</dbReference>
<proteinExistence type="inferred from homology"/>
<keyword evidence="9" id="KW-1185">Reference proteome</keyword>
<evidence type="ECO:0000256" key="1">
    <source>
        <dbReference type="ARBA" id="ARBA00004141"/>
    </source>
</evidence>
<feature type="transmembrane region" description="Helical" evidence="7">
    <location>
        <begin position="153"/>
        <end position="175"/>
    </location>
</feature>
<evidence type="ECO:0000313" key="8">
    <source>
        <dbReference type="EMBL" id="OOF93581.1"/>
    </source>
</evidence>
<dbReference type="VEuPathDB" id="FungiDB:ASPCADRAFT_132587"/>
<protein>
    <recommendedName>
        <fullName evidence="10">DUF1772 domain-containing protein</fullName>
    </recommendedName>
</protein>
<dbReference type="OMA" id="AFMMGTN"/>
<reference evidence="9" key="1">
    <citation type="journal article" date="2017" name="Genome Biol.">
        <title>Comparative genomics reveals high biological diversity and specific adaptations in the industrially and medically important fungal genus Aspergillus.</title>
        <authorList>
            <person name="de Vries R.P."/>
            <person name="Riley R."/>
            <person name="Wiebenga A."/>
            <person name="Aguilar-Osorio G."/>
            <person name="Amillis S."/>
            <person name="Uchima C.A."/>
            <person name="Anderluh G."/>
            <person name="Asadollahi M."/>
            <person name="Askin M."/>
            <person name="Barry K."/>
            <person name="Battaglia E."/>
            <person name="Bayram O."/>
            <person name="Benocci T."/>
            <person name="Braus-Stromeyer S.A."/>
            <person name="Caldana C."/>
            <person name="Canovas D."/>
            <person name="Cerqueira G.C."/>
            <person name="Chen F."/>
            <person name="Chen W."/>
            <person name="Choi C."/>
            <person name="Clum A."/>
            <person name="Dos Santos R.A."/>
            <person name="Damasio A.R."/>
            <person name="Diallinas G."/>
            <person name="Emri T."/>
            <person name="Fekete E."/>
            <person name="Flipphi M."/>
            <person name="Freyberg S."/>
            <person name="Gallo A."/>
            <person name="Gournas C."/>
            <person name="Habgood R."/>
            <person name="Hainaut M."/>
            <person name="Harispe M.L."/>
            <person name="Henrissat B."/>
            <person name="Hilden K.S."/>
            <person name="Hope R."/>
            <person name="Hossain A."/>
            <person name="Karabika E."/>
            <person name="Karaffa L."/>
            <person name="Karanyi Z."/>
            <person name="Krasevec N."/>
            <person name="Kuo A."/>
            <person name="Kusch H."/>
            <person name="LaButti K."/>
            <person name="Lagendijk E.L."/>
            <person name="Lapidus A."/>
            <person name="Levasseur A."/>
            <person name="Lindquist E."/>
            <person name="Lipzen A."/>
            <person name="Logrieco A.F."/>
            <person name="MacCabe A."/>
            <person name="Maekelae M.R."/>
            <person name="Malavazi I."/>
            <person name="Melin P."/>
            <person name="Meyer V."/>
            <person name="Mielnichuk N."/>
            <person name="Miskei M."/>
            <person name="Molnar A.P."/>
            <person name="Mule G."/>
            <person name="Ngan C.Y."/>
            <person name="Orejas M."/>
            <person name="Orosz E."/>
            <person name="Ouedraogo J.P."/>
            <person name="Overkamp K.M."/>
            <person name="Park H.-S."/>
            <person name="Perrone G."/>
            <person name="Piumi F."/>
            <person name="Punt P.J."/>
            <person name="Ram A.F."/>
            <person name="Ramon A."/>
            <person name="Rauscher S."/>
            <person name="Record E."/>
            <person name="Riano-Pachon D.M."/>
            <person name="Robert V."/>
            <person name="Roehrig J."/>
            <person name="Ruller R."/>
            <person name="Salamov A."/>
            <person name="Salih N.S."/>
            <person name="Samson R.A."/>
            <person name="Sandor E."/>
            <person name="Sanguinetti M."/>
            <person name="Schuetze T."/>
            <person name="Sepcic K."/>
            <person name="Shelest E."/>
            <person name="Sherlock G."/>
            <person name="Sophianopoulou V."/>
            <person name="Squina F.M."/>
            <person name="Sun H."/>
            <person name="Susca A."/>
            <person name="Todd R.B."/>
            <person name="Tsang A."/>
            <person name="Unkles S.E."/>
            <person name="van de Wiele N."/>
            <person name="van Rossen-Uffink D."/>
            <person name="Oliveira J.V."/>
            <person name="Vesth T.C."/>
            <person name="Visser J."/>
            <person name="Yu J.-H."/>
            <person name="Zhou M."/>
            <person name="Andersen M.R."/>
            <person name="Archer D.B."/>
            <person name="Baker S.E."/>
            <person name="Benoit I."/>
            <person name="Brakhage A.A."/>
            <person name="Braus G.H."/>
            <person name="Fischer R."/>
            <person name="Frisvad J.C."/>
            <person name="Goldman G.H."/>
            <person name="Houbraken J."/>
            <person name="Oakley B."/>
            <person name="Pocsi I."/>
            <person name="Scazzocchio C."/>
            <person name="Seiboth B."/>
            <person name="vanKuyk P.A."/>
            <person name="Wortman J."/>
            <person name="Dyer P.S."/>
            <person name="Grigoriev I.V."/>
        </authorList>
    </citation>
    <scope>NUCLEOTIDE SEQUENCE [LARGE SCALE GENOMIC DNA]</scope>
    <source>
        <strain evidence="9">ITEM 5010</strain>
    </source>
</reference>
<feature type="transmembrane region" description="Helical" evidence="7">
    <location>
        <begin position="69"/>
        <end position="87"/>
    </location>
</feature>
<sequence>MATYPVGYRIAQTIGLSGAAWLSGNIAALSLLAVPALAEAQNETSVPNSVVVKLWRSIYNKGKTQNPPIAAAIATAFLYLAWSVRAGGPLFRPTTYNLAGYYSTAAVLTLSIVPYTIVTMRPTNNALMALAQSSKELTAAEETQSRDLLKKWVFLNSIRGLLPLAGALVGMATAWI</sequence>
<comment type="subcellular location">
    <subcellularLocation>
        <location evidence="1">Membrane</location>
        <topology evidence="1">Multi-pass membrane protein</topology>
    </subcellularLocation>
</comment>
<gene>
    <name evidence="8" type="ORF">ASPCADRAFT_132587</name>
</gene>
<keyword evidence="5 7" id="KW-0472">Membrane</keyword>
<keyword evidence="4" id="KW-0560">Oxidoreductase</keyword>
<dbReference type="GO" id="GO:0004497">
    <property type="term" value="F:monooxygenase activity"/>
    <property type="evidence" value="ECO:0007669"/>
    <property type="project" value="UniProtKB-KW"/>
</dbReference>
<dbReference type="Pfam" id="PF08592">
    <property type="entry name" value="Anthrone_oxy"/>
    <property type="match status" value="1"/>
</dbReference>
<dbReference type="EMBL" id="KV907504">
    <property type="protein sequence ID" value="OOF93581.1"/>
    <property type="molecule type" value="Genomic_DNA"/>
</dbReference>
<dbReference type="PANTHER" id="PTHR35042">
    <property type="entry name" value="ANTHRONE OXYGENASE ENCC"/>
    <property type="match status" value="1"/>
</dbReference>
<accession>A0A1R3RGI0</accession>
<organism evidence="8 9">
    <name type="scientific">Aspergillus carbonarius (strain ITEM 5010)</name>
    <dbReference type="NCBI Taxonomy" id="602072"/>
    <lineage>
        <taxon>Eukaryota</taxon>
        <taxon>Fungi</taxon>
        <taxon>Dikarya</taxon>
        <taxon>Ascomycota</taxon>
        <taxon>Pezizomycotina</taxon>
        <taxon>Eurotiomycetes</taxon>
        <taxon>Eurotiomycetidae</taxon>
        <taxon>Eurotiales</taxon>
        <taxon>Aspergillaceae</taxon>
        <taxon>Aspergillus</taxon>
        <taxon>Aspergillus subgen. Circumdati</taxon>
    </lineage>
</organism>
<dbReference type="GO" id="GO:0016020">
    <property type="term" value="C:membrane"/>
    <property type="evidence" value="ECO:0007669"/>
    <property type="project" value="UniProtKB-SubCell"/>
</dbReference>
<evidence type="ECO:0000256" key="5">
    <source>
        <dbReference type="ARBA" id="ARBA00023136"/>
    </source>
</evidence>
<evidence type="ECO:0000256" key="7">
    <source>
        <dbReference type="SAM" id="Phobius"/>
    </source>
</evidence>